<dbReference type="AlphaFoldDB" id="A0AAV2SGU6"/>
<evidence type="ECO:0000256" key="1">
    <source>
        <dbReference type="SAM" id="SignalP"/>
    </source>
</evidence>
<dbReference type="GO" id="GO:0008061">
    <property type="term" value="F:chitin binding"/>
    <property type="evidence" value="ECO:0007669"/>
    <property type="project" value="InterPro"/>
</dbReference>
<feature type="domain" description="Chitin-binding type-2" evidence="2">
    <location>
        <begin position="48"/>
        <end position="106"/>
    </location>
</feature>
<evidence type="ECO:0000259" key="2">
    <source>
        <dbReference type="PROSITE" id="PS50940"/>
    </source>
</evidence>
<dbReference type="PROSITE" id="PS50940">
    <property type="entry name" value="CHIT_BIND_II"/>
    <property type="match status" value="1"/>
</dbReference>
<comment type="caution">
    <text evidence="3">The sequence shown here is derived from an EMBL/GenBank/DDBJ whole genome shotgun (WGS) entry which is preliminary data.</text>
</comment>
<dbReference type="Pfam" id="PF01607">
    <property type="entry name" value="CBM_14"/>
    <property type="match status" value="1"/>
</dbReference>
<protein>
    <recommendedName>
        <fullName evidence="2">Chitin-binding type-2 domain-containing protein</fullName>
    </recommendedName>
</protein>
<dbReference type="SMART" id="SM00494">
    <property type="entry name" value="ChtBD2"/>
    <property type="match status" value="1"/>
</dbReference>
<evidence type="ECO:0000313" key="4">
    <source>
        <dbReference type="Proteomes" id="UP001497623"/>
    </source>
</evidence>
<dbReference type="EMBL" id="CAXKWB010067744">
    <property type="protein sequence ID" value="CAL4191371.1"/>
    <property type="molecule type" value="Genomic_DNA"/>
</dbReference>
<gene>
    <name evidence="3" type="ORF">MNOR_LOCUS36588</name>
</gene>
<sequence length="139" mass="15863">MASHYILCYLFLLTFMTIQVAQSTRRVERQATGTGGYPTYSSIPGGLSFSCFARIPGYYADTEADCQVWHWCHPDGQIYSFLCPGQTRFNQIYRACDWHYNVDCPASPDFYNINEDLHKIPVPSNGDNETQNTLMLPKT</sequence>
<keyword evidence="4" id="KW-1185">Reference proteome</keyword>
<dbReference type="InterPro" id="IPR002557">
    <property type="entry name" value="Chitin-bd_dom"/>
</dbReference>
<name>A0AAV2SGU6_MEGNR</name>
<organism evidence="3 4">
    <name type="scientific">Meganyctiphanes norvegica</name>
    <name type="common">Northern krill</name>
    <name type="synonym">Thysanopoda norvegica</name>
    <dbReference type="NCBI Taxonomy" id="48144"/>
    <lineage>
        <taxon>Eukaryota</taxon>
        <taxon>Metazoa</taxon>
        <taxon>Ecdysozoa</taxon>
        <taxon>Arthropoda</taxon>
        <taxon>Crustacea</taxon>
        <taxon>Multicrustacea</taxon>
        <taxon>Malacostraca</taxon>
        <taxon>Eumalacostraca</taxon>
        <taxon>Eucarida</taxon>
        <taxon>Euphausiacea</taxon>
        <taxon>Euphausiidae</taxon>
        <taxon>Meganyctiphanes</taxon>
    </lineage>
</organism>
<accession>A0AAV2SGU6</accession>
<keyword evidence="1" id="KW-0732">Signal</keyword>
<dbReference type="GO" id="GO:0005576">
    <property type="term" value="C:extracellular region"/>
    <property type="evidence" value="ECO:0007669"/>
    <property type="project" value="InterPro"/>
</dbReference>
<dbReference type="PANTHER" id="PTHR22933:SF43">
    <property type="entry name" value="LP10131P"/>
    <property type="match status" value="1"/>
</dbReference>
<dbReference type="SUPFAM" id="SSF57625">
    <property type="entry name" value="Invertebrate chitin-binding proteins"/>
    <property type="match status" value="1"/>
</dbReference>
<dbReference type="InterPro" id="IPR036508">
    <property type="entry name" value="Chitin-bd_dom_sf"/>
</dbReference>
<feature type="non-terminal residue" evidence="3">
    <location>
        <position position="139"/>
    </location>
</feature>
<dbReference type="PANTHER" id="PTHR22933">
    <property type="entry name" value="FI18007P1-RELATED"/>
    <property type="match status" value="1"/>
</dbReference>
<evidence type="ECO:0000313" key="3">
    <source>
        <dbReference type="EMBL" id="CAL4191371.1"/>
    </source>
</evidence>
<proteinExistence type="predicted"/>
<dbReference type="Gene3D" id="2.170.140.10">
    <property type="entry name" value="Chitin binding domain"/>
    <property type="match status" value="1"/>
</dbReference>
<reference evidence="3 4" key="1">
    <citation type="submission" date="2024-05" db="EMBL/GenBank/DDBJ databases">
        <authorList>
            <person name="Wallberg A."/>
        </authorList>
    </citation>
    <scope>NUCLEOTIDE SEQUENCE [LARGE SCALE GENOMIC DNA]</scope>
</reference>
<dbReference type="InterPro" id="IPR052976">
    <property type="entry name" value="Scoloptoxin-like"/>
</dbReference>
<feature type="chain" id="PRO_5043741164" description="Chitin-binding type-2 domain-containing protein" evidence="1">
    <location>
        <begin position="24"/>
        <end position="139"/>
    </location>
</feature>
<dbReference type="Proteomes" id="UP001497623">
    <property type="component" value="Unassembled WGS sequence"/>
</dbReference>
<feature type="signal peptide" evidence="1">
    <location>
        <begin position="1"/>
        <end position="23"/>
    </location>
</feature>